<dbReference type="CDD" id="cd00093">
    <property type="entry name" value="HTH_XRE"/>
    <property type="match status" value="1"/>
</dbReference>
<dbReference type="RefSeq" id="WP_182340189.1">
    <property type="nucleotide sequence ID" value="NZ_JACGXS010000008.1"/>
</dbReference>
<dbReference type="SUPFAM" id="SSF47413">
    <property type="entry name" value="lambda repressor-like DNA-binding domains"/>
    <property type="match status" value="1"/>
</dbReference>
<name>A0A7W3IIF4_9GAMM</name>
<keyword evidence="3" id="KW-1185">Reference proteome</keyword>
<dbReference type="SMART" id="SM00530">
    <property type="entry name" value="HTH_XRE"/>
    <property type="match status" value="1"/>
</dbReference>
<dbReference type="EMBL" id="JACGXS010000008">
    <property type="protein sequence ID" value="MBA8683063.1"/>
    <property type="molecule type" value="Genomic_DNA"/>
</dbReference>
<gene>
    <name evidence="2" type="ORF">H4O11_14785</name>
</gene>
<evidence type="ECO:0000313" key="2">
    <source>
        <dbReference type="EMBL" id="MBA8683063.1"/>
    </source>
</evidence>
<dbReference type="Gene3D" id="1.10.260.40">
    <property type="entry name" value="lambda repressor-like DNA-binding domains"/>
    <property type="match status" value="1"/>
</dbReference>
<sequence>MHSLHELGRAVAKRRRDLGLTQVDVARSAGVSSDTLSRFEVGRVTEFGARKLLAVLSTLGMEMEFREEGTAGSLDELQLEHRAARR</sequence>
<dbReference type="InterPro" id="IPR010982">
    <property type="entry name" value="Lambda_DNA-bd_dom_sf"/>
</dbReference>
<evidence type="ECO:0000259" key="1">
    <source>
        <dbReference type="PROSITE" id="PS50943"/>
    </source>
</evidence>
<proteinExistence type="predicted"/>
<evidence type="ECO:0000313" key="3">
    <source>
        <dbReference type="Proteomes" id="UP000547058"/>
    </source>
</evidence>
<reference evidence="2 3" key="1">
    <citation type="submission" date="2020-08" db="EMBL/GenBank/DDBJ databases">
        <title>Stenotrophomonas tumulicola JCM 30961.</title>
        <authorList>
            <person name="Deng Y."/>
        </authorList>
    </citation>
    <scope>NUCLEOTIDE SEQUENCE [LARGE SCALE GENOMIC DNA]</scope>
    <source>
        <strain evidence="2 3">JCM 30961</strain>
    </source>
</reference>
<dbReference type="Pfam" id="PF13560">
    <property type="entry name" value="HTH_31"/>
    <property type="match status" value="1"/>
</dbReference>
<dbReference type="PROSITE" id="PS50943">
    <property type="entry name" value="HTH_CROC1"/>
    <property type="match status" value="1"/>
</dbReference>
<accession>A0A7W3IIF4</accession>
<dbReference type="GO" id="GO:0003677">
    <property type="term" value="F:DNA binding"/>
    <property type="evidence" value="ECO:0007669"/>
    <property type="project" value="InterPro"/>
</dbReference>
<comment type="caution">
    <text evidence="2">The sequence shown here is derived from an EMBL/GenBank/DDBJ whole genome shotgun (WGS) entry which is preliminary data.</text>
</comment>
<dbReference type="InterPro" id="IPR001387">
    <property type="entry name" value="Cro/C1-type_HTH"/>
</dbReference>
<dbReference type="AlphaFoldDB" id="A0A7W3IIF4"/>
<feature type="domain" description="HTH cro/C1-type" evidence="1">
    <location>
        <begin position="11"/>
        <end position="66"/>
    </location>
</feature>
<protein>
    <submittedName>
        <fullName evidence="2">Helix-turn-helix domain-containing protein</fullName>
    </submittedName>
</protein>
<organism evidence="2 3">
    <name type="scientific">Stenotrophomonas tumulicola</name>
    <dbReference type="NCBI Taxonomy" id="1685415"/>
    <lineage>
        <taxon>Bacteria</taxon>
        <taxon>Pseudomonadati</taxon>
        <taxon>Pseudomonadota</taxon>
        <taxon>Gammaproteobacteria</taxon>
        <taxon>Lysobacterales</taxon>
        <taxon>Lysobacteraceae</taxon>
        <taxon>Stenotrophomonas</taxon>
    </lineage>
</organism>
<dbReference type="Proteomes" id="UP000547058">
    <property type="component" value="Unassembled WGS sequence"/>
</dbReference>